<organism evidence="1 2">
    <name type="scientific">Pseudofrankia asymbiotica</name>
    <dbReference type="NCBI Taxonomy" id="1834516"/>
    <lineage>
        <taxon>Bacteria</taxon>
        <taxon>Bacillati</taxon>
        <taxon>Actinomycetota</taxon>
        <taxon>Actinomycetes</taxon>
        <taxon>Frankiales</taxon>
        <taxon>Frankiaceae</taxon>
        <taxon>Pseudofrankia</taxon>
    </lineage>
</organism>
<dbReference type="AlphaFoldDB" id="A0A1V2IBG7"/>
<dbReference type="CDD" id="cd21650">
    <property type="entry name" value="CrtA-like"/>
    <property type="match status" value="1"/>
</dbReference>
<protein>
    <recommendedName>
        <fullName evidence="3">Monooxygenase</fullName>
    </recommendedName>
</protein>
<dbReference type="OrthoDB" id="1122317at2"/>
<accession>A0A1V2IBG7</accession>
<sequence>MVTVDLWRVPTRRVGGALVRMALDRARLRRVPGLTFARLVGTGVPGAFGPLDAEPRRWGLVAVWDSQRAAEAFTTSAVARAWARAAEEHLHLRLRPVAARGRWSGREPFGRLAPGRRAAEEVPPGPVAVLTRARLTPRRAVTFWRAARPVAADLAALAADPAGPRLAIGIGEAPIGLQGTFSVWPDLAAVRAFAYGRPAHAAVVRRTPEIGWYTEELFARFTVLAAHGTLDGHDPLRPGGQ</sequence>
<keyword evidence="2" id="KW-1185">Reference proteome</keyword>
<name>A0A1V2IBG7_9ACTN</name>
<dbReference type="Proteomes" id="UP000188929">
    <property type="component" value="Unassembled WGS sequence"/>
</dbReference>
<dbReference type="EMBL" id="MOMC01000025">
    <property type="protein sequence ID" value="ONH30558.1"/>
    <property type="molecule type" value="Genomic_DNA"/>
</dbReference>
<reference evidence="2" key="1">
    <citation type="submission" date="2016-10" db="EMBL/GenBank/DDBJ databases">
        <title>Frankia sp. NRRL B-16386 Genome sequencing.</title>
        <authorList>
            <person name="Ghodhbane-Gtari F."/>
            <person name="Swanson E."/>
            <person name="Gueddou A."/>
            <person name="Hezbri K."/>
            <person name="Ktari K."/>
            <person name="Nouioui I."/>
            <person name="Morris K."/>
            <person name="Simpson S."/>
            <person name="Abebe-Akele F."/>
            <person name="Thomas K."/>
            <person name="Gtari M."/>
            <person name="Tisa L.S."/>
        </authorList>
    </citation>
    <scope>NUCLEOTIDE SEQUENCE [LARGE SCALE GENOMIC DNA]</scope>
    <source>
        <strain evidence="2">NRRL B-16386</strain>
    </source>
</reference>
<comment type="caution">
    <text evidence="1">The sequence shown here is derived from an EMBL/GenBank/DDBJ whole genome shotgun (WGS) entry which is preliminary data.</text>
</comment>
<proteinExistence type="predicted"/>
<evidence type="ECO:0000313" key="1">
    <source>
        <dbReference type="EMBL" id="ONH30558.1"/>
    </source>
</evidence>
<gene>
    <name evidence="1" type="ORF">BL253_13515</name>
</gene>
<dbReference type="InterPro" id="IPR049574">
    <property type="entry name" value="CrtA-like"/>
</dbReference>
<dbReference type="STRING" id="1834516.BL253_13515"/>
<evidence type="ECO:0008006" key="3">
    <source>
        <dbReference type="Google" id="ProtNLM"/>
    </source>
</evidence>
<evidence type="ECO:0000313" key="2">
    <source>
        <dbReference type="Proteomes" id="UP000188929"/>
    </source>
</evidence>